<evidence type="ECO:0000313" key="2">
    <source>
        <dbReference type="EMBL" id="KAB5594179.1"/>
    </source>
</evidence>
<sequence length="626" mass="70279">MSFVPSQMASNSAIHWSRGDRPSGPVPLDFSSGWGKGIVFDWYKRMPTTSILNIQLRKEFKGPFHHEFILILLQGGLRCRLDRRGDPDVPTQTLSEAGSDAHDTVQEVDTTSLNEIHSTSECLVELRPNGKIDLSFILSVCFSIRSDPKTQRYTLQRFNCYFFSWTIASVVARHSVSWDTPAGQFTTPEQLALVLKKKAIEPIAANISKIGMKCIPVVFLSMQQHRLRQILRKHHRPMGFIPISVMRMMMSIWVSQYMRPRMESITRGVIESAMASTLQSAIESLIDSRSSSVMRTALSHTLWFDATRDALRAAAQTALRDAICALMVKTLMSVSGSDSPANDIDRVPNPTSTNNQSAPPQANPKSELASTVKKPKALRVGGALDHLFVSGAAAIADTSYDSGIFFAQSAWGLTRDLARNTETREDWVAGWDTLWTTVMNQAREDGRAVLSEVARTQPPNAARDEIWNVVWEDYELGFRESGPIVRDCMWDSIQYATETIVDVVSTIVFGALEETSQYPLKTLLNRSVSQIPAFNLIHNQLTYLKPGQGKLERNPHWVDANHTQLQDWIKHRIQKHGDQMRRLSLGSASTIQDDIRQAMGRVWDHVSKTEKSNTISQDAQLQPQML</sequence>
<dbReference type="AlphaFoldDB" id="A0A5N5QRA6"/>
<protein>
    <submittedName>
        <fullName evidence="2">Uncharacterized protein</fullName>
    </submittedName>
</protein>
<feature type="compositionally biased region" description="Polar residues" evidence="1">
    <location>
        <begin position="349"/>
        <end position="364"/>
    </location>
</feature>
<reference evidence="2 3" key="1">
    <citation type="journal article" date="2019" name="Fungal Biol. Biotechnol.">
        <title>Draft genome sequence of fastidious pathogen Ceratobasidium theobromae, which causes vascular-streak dieback in Theobroma cacao.</title>
        <authorList>
            <person name="Ali S.S."/>
            <person name="Asman A."/>
            <person name="Shao J."/>
            <person name="Firmansyah A.P."/>
            <person name="Susilo A.W."/>
            <person name="Rosmana A."/>
            <person name="McMahon P."/>
            <person name="Junaid M."/>
            <person name="Guest D."/>
            <person name="Kheng T.Y."/>
            <person name="Meinhardt L.W."/>
            <person name="Bailey B.A."/>
        </authorList>
    </citation>
    <scope>NUCLEOTIDE SEQUENCE [LARGE SCALE GENOMIC DNA]</scope>
    <source>
        <strain evidence="2 3">CT2</strain>
    </source>
</reference>
<keyword evidence="3" id="KW-1185">Reference proteome</keyword>
<gene>
    <name evidence="2" type="ORF">CTheo_2395</name>
</gene>
<dbReference type="Proteomes" id="UP000383932">
    <property type="component" value="Unassembled WGS sequence"/>
</dbReference>
<proteinExistence type="predicted"/>
<dbReference type="EMBL" id="SSOP01000024">
    <property type="protein sequence ID" value="KAB5594179.1"/>
    <property type="molecule type" value="Genomic_DNA"/>
</dbReference>
<evidence type="ECO:0000256" key="1">
    <source>
        <dbReference type="SAM" id="MobiDB-lite"/>
    </source>
</evidence>
<dbReference type="OrthoDB" id="3209210at2759"/>
<feature type="region of interest" description="Disordered" evidence="1">
    <location>
        <begin position="334"/>
        <end position="372"/>
    </location>
</feature>
<organism evidence="2 3">
    <name type="scientific">Ceratobasidium theobromae</name>
    <dbReference type="NCBI Taxonomy" id="1582974"/>
    <lineage>
        <taxon>Eukaryota</taxon>
        <taxon>Fungi</taxon>
        <taxon>Dikarya</taxon>
        <taxon>Basidiomycota</taxon>
        <taxon>Agaricomycotina</taxon>
        <taxon>Agaricomycetes</taxon>
        <taxon>Cantharellales</taxon>
        <taxon>Ceratobasidiaceae</taxon>
        <taxon>Ceratobasidium</taxon>
    </lineage>
</organism>
<name>A0A5N5QRA6_9AGAM</name>
<comment type="caution">
    <text evidence="2">The sequence shown here is derived from an EMBL/GenBank/DDBJ whole genome shotgun (WGS) entry which is preliminary data.</text>
</comment>
<evidence type="ECO:0000313" key="3">
    <source>
        <dbReference type="Proteomes" id="UP000383932"/>
    </source>
</evidence>
<accession>A0A5N5QRA6</accession>